<accession>A0A9Q0GTJ4</accession>
<evidence type="ECO:0000256" key="1">
    <source>
        <dbReference type="ARBA" id="ARBA00006019"/>
    </source>
</evidence>
<keyword evidence="3" id="KW-0732">Signal</keyword>
<comment type="similarity">
    <text evidence="1">Belongs to the cullin family.</text>
</comment>
<dbReference type="InterPro" id="IPR001373">
    <property type="entry name" value="Cullin_N"/>
</dbReference>
<reference evidence="5" key="1">
    <citation type="journal article" date="2023" name="Plant J.">
        <title>The genome of the king protea, Protea cynaroides.</title>
        <authorList>
            <person name="Chang J."/>
            <person name="Duong T.A."/>
            <person name="Schoeman C."/>
            <person name="Ma X."/>
            <person name="Roodt D."/>
            <person name="Barker N."/>
            <person name="Li Z."/>
            <person name="Van de Peer Y."/>
            <person name="Mizrachi E."/>
        </authorList>
    </citation>
    <scope>NUCLEOTIDE SEQUENCE</scope>
    <source>
        <tissue evidence="5">Young leaves</tissue>
    </source>
</reference>
<dbReference type="EMBL" id="JAMYWD010000012">
    <property type="protein sequence ID" value="KAJ4952811.1"/>
    <property type="molecule type" value="Genomic_DNA"/>
</dbReference>
<dbReference type="InterPro" id="IPR016159">
    <property type="entry name" value="Cullin_repeat-like_dom_sf"/>
</dbReference>
<dbReference type="PANTHER" id="PTHR11932">
    <property type="entry name" value="CULLIN"/>
    <property type="match status" value="1"/>
</dbReference>
<name>A0A9Q0GTJ4_9MAGN</name>
<dbReference type="Gene3D" id="1.20.1310.10">
    <property type="entry name" value="Cullin Repeats"/>
    <property type="match status" value="2"/>
</dbReference>
<dbReference type="GO" id="GO:0006511">
    <property type="term" value="P:ubiquitin-dependent protein catabolic process"/>
    <property type="evidence" value="ECO:0007669"/>
    <property type="project" value="InterPro"/>
</dbReference>
<organism evidence="5 6">
    <name type="scientific">Protea cynaroides</name>
    <dbReference type="NCBI Taxonomy" id="273540"/>
    <lineage>
        <taxon>Eukaryota</taxon>
        <taxon>Viridiplantae</taxon>
        <taxon>Streptophyta</taxon>
        <taxon>Embryophyta</taxon>
        <taxon>Tracheophyta</taxon>
        <taxon>Spermatophyta</taxon>
        <taxon>Magnoliopsida</taxon>
        <taxon>Proteales</taxon>
        <taxon>Proteaceae</taxon>
        <taxon>Protea</taxon>
    </lineage>
</organism>
<gene>
    <name evidence="5" type="ORF">NE237_029643</name>
</gene>
<dbReference type="OrthoDB" id="27073at2759"/>
<dbReference type="FunFam" id="1.20.1310.10:FF:000001">
    <property type="entry name" value="Cullin 3"/>
    <property type="match status" value="1"/>
</dbReference>
<evidence type="ECO:0000313" key="5">
    <source>
        <dbReference type="EMBL" id="KAJ4952811.1"/>
    </source>
</evidence>
<dbReference type="InterPro" id="IPR045093">
    <property type="entry name" value="Cullin"/>
</dbReference>
<evidence type="ECO:0000256" key="3">
    <source>
        <dbReference type="SAM" id="SignalP"/>
    </source>
</evidence>
<evidence type="ECO:0000256" key="2">
    <source>
        <dbReference type="SAM" id="MobiDB-lite"/>
    </source>
</evidence>
<dbReference type="Pfam" id="PF00888">
    <property type="entry name" value="Cullin"/>
    <property type="match status" value="1"/>
</dbReference>
<feature type="compositionally biased region" description="Acidic residues" evidence="2">
    <location>
        <begin position="362"/>
        <end position="378"/>
    </location>
</feature>
<dbReference type="Proteomes" id="UP001141806">
    <property type="component" value="Unassembled WGS sequence"/>
</dbReference>
<dbReference type="GO" id="GO:0031625">
    <property type="term" value="F:ubiquitin protein ligase binding"/>
    <property type="evidence" value="ECO:0007669"/>
    <property type="project" value="InterPro"/>
</dbReference>
<comment type="caution">
    <text evidence="5">The sequence shown here is derived from an EMBL/GenBank/DDBJ whole genome shotgun (WGS) entry which is preliminary data.</text>
</comment>
<evidence type="ECO:0000313" key="6">
    <source>
        <dbReference type="Proteomes" id="UP001141806"/>
    </source>
</evidence>
<protein>
    <recommendedName>
        <fullName evidence="4">Cullin N-terminal domain-containing protein</fullName>
    </recommendedName>
</protein>
<dbReference type="SUPFAM" id="SSF74788">
    <property type="entry name" value="Cullin repeat-like"/>
    <property type="match status" value="1"/>
</dbReference>
<evidence type="ECO:0000259" key="4">
    <source>
        <dbReference type="Pfam" id="PF00888"/>
    </source>
</evidence>
<dbReference type="AlphaFoldDB" id="A0A9Q0GTJ4"/>
<sequence>MIMLKFFVALQLLLLSSTALESNQSVNLQMGFRSFEDEWPVVQEGIDKLFNQLEGIPNQKFTSGDYMRYYTAVYNACVVLNWQCQQFYDQYKETFKEHITSKVLPSLREKKDMDLLQEFVKRWSDYKVIIRWLSRFFHYLNRYFIPAHKLPSLEEIALMSFTDMVYAEISDQLREAVVSMIDQERDGHQIDQVLLKKVLDIFVEMGGGSMKYYTEDLEVALLKATAAYYSQKASNWIKDDSYLFKVEECLKQEKERASSYLHSSSEKKLIEVVEHELLFVEAIELQEIKGALRKSSFLQSLGCRLCKETQCFAEKRQVVEARSLNECFRVRDAGEHIEDGGSVGTIGVKSVSDGGEWGAVGGEDDSVEGEECDSGVGC</sequence>
<keyword evidence="6" id="KW-1185">Reference proteome</keyword>
<proteinExistence type="inferred from homology"/>
<feature type="domain" description="Cullin N-terminal" evidence="4">
    <location>
        <begin position="39"/>
        <end position="288"/>
    </location>
</feature>
<feature type="region of interest" description="Disordered" evidence="2">
    <location>
        <begin position="359"/>
        <end position="378"/>
    </location>
</feature>
<feature type="signal peptide" evidence="3">
    <location>
        <begin position="1"/>
        <end position="19"/>
    </location>
</feature>
<feature type="chain" id="PRO_5040483051" description="Cullin N-terminal domain-containing protein" evidence="3">
    <location>
        <begin position="20"/>
        <end position="378"/>
    </location>
</feature>